<evidence type="ECO:0000256" key="3">
    <source>
        <dbReference type="ARBA" id="ARBA00023082"/>
    </source>
</evidence>
<dbReference type="Pfam" id="PF08281">
    <property type="entry name" value="Sigma70_r4_2"/>
    <property type="match status" value="1"/>
</dbReference>
<feature type="domain" description="RNA polymerase sigma-70 region 2" evidence="5">
    <location>
        <begin position="14"/>
        <end position="83"/>
    </location>
</feature>
<dbReference type="InterPro" id="IPR014284">
    <property type="entry name" value="RNA_pol_sigma-70_dom"/>
</dbReference>
<accession>A0ABN2FYE8</accession>
<dbReference type="NCBIfam" id="TIGR02937">
    <property type="entry name" value="sigma70-ECF"/>
    <property type="match status" value="1"/>
</dbReference>
<dbReference type="EMBL" id="BAAAPK010000001">
    <property type="protein sequence ID" value="GAA1661880.1"/>
    <property type="molecule type" value="Genomic_DNA"/>
</dbReference>
<feature type="domain" description="RNA polymerase sigma factor 70 region 4 type 2" evidence="6">
    <location>
        <begin position="109"/>
        <end position="160"/>
    </location>
</feature>
<keyword evidence="8" id="KW-1185">Reference proteome</keyword>
<name>A0ABN2FYE8_9MICO</name>
<reference evidence="7 8" key="1">
    <citation type="journal article" date="2019" name="Int. J. Syst. Evol. Microbiol.">
        <title>The Global Catalogue of Microorganisms (GCM) 10K type strain sequencing project: providing services to taxonomists for standard genome sequencing and annotation.</title>
        <authorList>
            <consortium name="The Broad Institute Genomics Platform"/>
            <consortium name="The Broad Institute Genome Sequencing Center for Infectious Disease"/>
            <person name="Wu L."/>
            <person name="Ma J."/>
        </authorList>
    </citation>
    <scope>NUCLEOTIDE SEQUENCE [LARGE SCALE GENOMIC DNA]</scope>
    <source>
        <strain evidence="7 8">JCM 15575</strain>
    </source>
</reference>
<dbReference type="InterPro" id="IPR039425">
    <property type="entry name" value="RNA_pol_sigma-70-like"/>
</dbReference>
<dbReference type="InterPro" id="IPR007627">
    <property type="entry name" value="RNA_pol_sigma70_r2"/>
</dbReference>
<dbReference type="PANTHER" id="PTHR43133:SF25">
    <property type="entry name" value="RNA POLYMERASE SIGMA FACTOR RFAY-RELATED"/>
    <property type="match status" value="1"/>
</dbReference>
<keyword evidence="3" id="KW-0731">Sigma factor</keyword>
<protein>
    <recommendedName>
        <fullName evidence="9">Sigma-70 family RNA polymerase sigma factor</fullName>
    </recommendedName>
</protein>
<dbReference type="SUPFAM" id="SSF88946">
    <property type="entry name" value="Sigma2 domain of RNA polymerase sigma factors"/>
    <property type="match status" value="1"/>
</dbReference>
<organism evidence="7 8">
    <name type="scientific">Microbacterium lacus</name>
    <dbReference type="NCBI Taxonomy" id="415217"/>
    <lineage>
        <taxon>Bacteria</taxon>
        <taxon>Bacillati</taxon>
        <taxon>Actinomycetota</taxon>
        <taxon>Actinomycetes</taxon>
        <taxon>Micrococcales</taxon>
        <taxon>Microbacteriaceae</taxon>
        <taxon>Microbacterium</taxon>
    </lineage>
</organism>
<dbReference type="CDD" id="cd06171">
    <property type="entry name" value="Sigma70_r4"/>
    <property type="match status" value="1"/>
</dbReference>
<dbReference type="RefSeq" id="WP_344050699.1">
    <property type="nucleotide sequence ID" value="NZ_BAAAPK010000001.1"/>
</dbReference>
<sequence>MGSVTTRTSAFDELIRRNEDDLSRYFQRRLLNSADAAEAFGELLLTAWKLRRRIPADPTEARMWMFATARNVMLNSRRTAARRSAAVQRLADEMRTIAPTFATDDVSTELREAIAALPADDAELVRLVYWDGLRSHEAATVLDINPSTARSRLANVKQQLRATLGDGDTESRPPRD</sequence>
<dbReference type="PANTHER" id="PTHR43133">
    <property type="entry name" value="RNA POLYMERASE ECF-TYPE SIGMA FACTO"/>
    <property type="match status" value="1"/>
</dbReference>
<dbReference type="SUPFAM" id="SSF88659">
    <property type="entry name" value="Sigma3 and sigma4 domains of RNA polymerase sigma factors"/>
    <property type="match status" value="1"/>
</dbReference>
<keyword evidence="2" id="KW-0805">Transcription regulation</keyword>
<proteinExistence type="inferred from homology"/>
<evidence type="ECO:0000259" key="6">
    <source>
        <dbReference type="Pfam" id="PF08281"/>
    </source>
</evidence>
<evidence type="ECO:0000259" key="5">
    <source>
        <dbReference type="Pfam" id="PF04542"/>
    </source>
</evidence>
<dbReference type="InterPro" id="IPR013324">
    <property type="entry name" value="RNA_pol_sigma_r3/r4-like"/>
</dbReference>
<dbReference type="Gene3D" id="1.10.10.10">
    <property type="entry name" value="Winged helix-like DNA-binding domain superfamily/Winged helix DNA-binding domain"/>
    <property type="match status" value="1"/>
</dbReference>
<dbReference type="Pfam" id="PF04542">
    <property type="entry name" value="Sigma70_r2"/>
    <property type="match status" value="1"/>
</dbReference>
<evidence type="ECO:0000256" key="4">
    <source>
        <dbReference type="ARBA" id="ARBA00023163"/>
    </source>
</evidence>
<evidence type="ECO:0000313" key="8">
    <source>
        <dbReference type="Proteomes" id="UP001500596"/>
    </source>
</evidence>
<dbReference type="InterPro" id="IPR013325">
    <property type="entry name" value="RNA_pol_sigma_r2"/>
</dbReference>
<evidence type="ECO:0000313" key="7">
    <source>
        <dbReference type="EMBL" id="GAA1661880.1"/>
    </source>
</evidence>
<comment type="caution">
    <text evidence="7">The sequence shown here is derived from an EMBL/GenBank/DDBJ whole genome shotgun (WGS) entry which is preliminary data.</text>
</comment>
<evidence type="ECO:0008006" key="9">
    <source>
        <dbReference type="Google" id="ProtNLM"/>
    </source>
</evidence>
<keyword evidence="4" id="KW-0804">Transcription</keyword>
<dbReference type="InterPro" id="IPR013249">
    <property type="entry name" value="RNA_pol_sigma70_r4_t2"/>
</dbReference>
<comment type="similarity">
    <text evidence="1">Belongs to the sigma-70 factor family. ECF subfamily.</text>
</comment>
<evidence type="ECO:0000256" key="1">
    <source>
        <dbReference type="ARBA" id="ARBA00010641"/>
    </source>
</evidence>
<dbReference type="Proteomes" id="UP001500596">
    <property type="component" value="Unassembled WGS sequence"/>
</dbReference>
<evidence type="ECO:0000256" key="2">
    <source>
        <dbReference type="ARBA" id="ARBA00023015"/>
    </source>
</evidence>
<dbReference type="InterPro" id="IPR036388">
    <property type="entry name" value="WH-like_DNA-bd_sf"/>
</dbReference>
<dbReference type="Gene3D" id="1.10.1740.10">
    <property type="match status" value="1"/>
</dbReference>
<gene>
    <name evidence="7" type="ORF">GCM10009807_02070</name>
</gene>